<evidence type="ECO:0000256" key="2">
    <source>
        <dbReference type="SAM" id="Phobius"/>
    </source>
</evidence>
<sequence length="639" mass="72978">MKDNYRKQKRKRKALKVNIIASLILIIFISLVVAIGNLVFNKSDFEADKDNKTKIADNKNNKENKDLNEEGKKDPEEKPELSEKDREKLEAERKEKYKEFYVPLPKENLKREDKKVKGLYVTQTTASYNFSEDNIKLYESYIKALNEGGDTSSIDVSQVNNLEKILAICNETEINALVIDIKSDDGYITWSSDVEVVNNLETAIPARDDNFKALLEYMKAHDIYPIARIVAFKDYKLPELLPEHAMQLNEGGVYRDDQGMGWVNQYDPYIWSYVLAVSKEAALRGFKEIHFDYVRFPDNAAHYNEIVNFKGRDGKRKDDNIKDFLDYAKGELEPYGVNVGAAVFGIITRSWQDYPEDIGQTWIKISSKADLISPMIYPSHYSTGWYGYDYPDANPYGVFYHALREALLKNSALKSSAKIRPWIQGFTAPWVDGYIEYTPEVIAEQVKAGVELGIDEYLVWNAVNEYDPKTFIETTKFSQNKLLDPNNLPEYTQTNIDSERNNEKPSVLDKIGNSPYQVISDYFFNINGGYLDKVFLYTAKNRREETYEEFEKNFLAKGIVLKDWRVLGVEKVDGGYNFKVSLSDSEGEGSVFKESTIKVILEDSIFKVDSNSLEIGSSSNSSETDATSSENSASESTSN</sequence>
<dbReference type="Pfam" id="PF13200">
    <property type="entry name" value="DUF4015"/>
    <property type="match status" value="1"/>
</dbReference>
<reference evidence="4 5" key="1">
    <citation type="submission" date="2024-01" db="EMBL/GenBank/DDBJ databases">
        <title>Complete genome sequence of Citroniella saccharovorans strain M6.X9, isolated from human fecal sample.</title>
        <authorList>
            <person name="Cheng G."/>
            <person name="Westerholm M."/>
            <person name="Schnurer A."/>
        </authorList>
    </citation>
    <scope>NUCLEOTIDE SEQUENCE [LARGE SCALE GENOMIC DNA]</scope>
    <source>
        <strain evidence="4 5">DSM 29873</strain>
    </source>
</reference>
<evidence type="ECO:0000313" key="4">
    <source>
        <dbReference type="EMBL" id="MEB3429168.1"/>
    </source>
</evidence>
<keyword evidence="2" id="KW-0812">Transmembrane</keyword>
<feature type="region of interest" description="Disordered" evidence="1">
    <location>
        <begin position="612"/>
        <end position="639"/>
    </location>
</feature>
<feature type="transmembrane region" description="Helical" evidence="2">
    <location>
        <begin position="20"/>
        <end position="40"/>
    </location>
</feature>
<keyword evidence="2" id="KW-1133">Transmembrane helix</keyword>
<evidence type="ECO:0000256" key="1">
    <source>
        <dbReference type="SAM" id="MobiDB-lite"/>
    </source>
</evidence>
<dbReference type="RefSeq" id="WP_324619360.1">
    <property type="nucleotide sequence ID" value="NZ_JAYKOT010000003.1"/>
</dbReference>
<dbReference type="Proteomes" id="UP001357733">
    <property type="component" value="Unassembled WGS sequence"/>
</dbReference>
<feature type="region of interest" description="Disordered" evidence="1">
    <location>
        <begin position="55"/>
        <end position="88"/>
    </location>
</feature>
<keyword evidence="2" id="KW-0472">Membrane</keyword>
<gene>
    <name evidence="4" type="ORF">VLK81_03875</name>
</gene>
<keyword evidence="4" id="KW-0378">Hydrolase</keyword>
<organism evidence="4 5">
    <name type="scientific">Citroniella saccharovorans</name>
    <dbReference type="NCBI Taxonomy" id="2053367"/>
    <lineage>
        <taxon>Bacteria</taxon>
        <taxon>Bacillati</taxon>
        <taxon>Bacillota</taxon>
        <taxon>Tissierellia</taxon>
        <taxon>Tissierellales</taxon>
        <taxon>Peptoniphilaceae</taxon>
        <taxon>Citroniella</taxon>
    </lineage>
</organism>
<feature type="domain" description="DUF4015" evidence="3">
    <location>
        <begin position="156"/>
        <end position="466"/>
    </location>
</feature>
<name>A0AAW9MTH7_9FIRM</name>
<evidence type="ECO:0000313" key="5">
    <source>
        <dbReference type="Proteomes" id="UP001357733"/>
    </source>
</evidence>
<comment type="caution">
    <text evidence="4">The sequence shown here is derived from an EMBL/GenBank/DDBJ whole genome shotgun (WGS) entry which is preliminary data.</text>
</comment>
<dbReference type="GO" id="GO:0016787">
    <property type="term" value="F:hydrolase activity"/>
    <property type="evidence" value="ECO:0007669"/>
    <property type="project" value="UniProtKB-KW"/>
</dbReference>
<accession>A0AAW9MTH7</accession>
<protein>
    <submittedName>
        <fullName evidence="4">Glycoside hydrolase</fullName>
    </submittedName>
</protein>
<evidence type="ECO:0000259" key="3">
    <source>
        <dbReference type="Pfam" id="PF13200"/>
    </source>
</evidence>
<keyword evidence="5" id="KW-1185">Reference proteome</keyword>
<dbReference type="AlphaFoldDB" id="A0AAW9MTH7"/>
<dbReference type="EMBL" id="JAYKOT010000003">
    <property type="protein sequence ID" value="MEB3429168.1"/>
    <property type="molecule type" value="Genomic_DNA"/>
</dbReference>
<dbReference type="InterPro" id="IPR025275">
    <property type="entry name" value="DUF4015"/>
</dbReference>
<proteinExistence type="predicted"/>